<comment type="caution">
    <text evidence="3">The sequence shown here is derived from an EMBL/GenBank/DDBJ whole genome shotgun (WGS) entry which is preliminary data.</text>
</comment>
<dbReference type="PANTHER" id="PTHR24014:SF4">
    <property type="entry name" value="2-OXOGLUTARATE AND IRON-DEPENDENT OXYGENASE DOMAIN-CONTAINING PROTEIN 2"/>
    <property type="match status" value="1"/>
</dbReference>
<evidence type="ECO:0000313" key="4">
    <source>
        <dbReference type="Proteomes" id="UP001174909"/>
    </source>
</evidence>
<evidence type="ECO:0000313" key="3">
    <source>
        <dbReference type="EMBL" id="CAI8027086.1"/>
    </source>
</evidence>
<reference evidence="3" key="1">
    <citation type="submission" date="2023-03" db="EMBL/GenBank/DDBJ databases">
        <authorList>
            <person name="Steffen K."/>
            <person name="Cardenas P."/>
        </authorList>
    </citation>
    <scope>NUCLEOTIDE SEQUENCE</scope>
</reference>
<keyword evidence="1" id="KW-0847">Vitamin C</keyword>
<keyword evidence="4" id="KW-1185">Reference proteome</keyword>
<dbReference type="Proteomes" id="UP001174909">
    <property type="component" value="Unassembled WGS sequence"/>
</dbReference>
<sequence length="269" mass="30846">MTDSRRASSGSLDICRAIGGCGPSLKRRILGGTRFLSPREGRHPMLSSRFCMRYGLHCVFLDDDQFGEDYRALLREKGCASDQEYDEVLKEVHGEVERRRKSSETSKLRVQTIQLHYQRLHPQIYTLSVGTVLRWSVFLEIVKYCRSDTATPAGLLDIITEEEVPNVYSFPVLTEEFGDLLLQELEHFDKSKMPKGRPNSMNNYGILLSELGFDRGFLDHLREDYLTPLASLLYPEWVGHLDWTHTGPSVSPTNWRETPSFPTTLTTQR</sequence>
<dbReference type="PANTHER" id="PTHR24014">
    <property type="entry name" value="2-OXOGLUTARATE AND IRON-DEPENDENT OXYGENASE DOMAIN-CONTAINING PROTEIN 2"/>
    <property type="match status" value="1"/>
</dbReference>
<dbReference type="EMBL" id="CASHTH010002257">
    <property type="protein sequence ID" value="CAI8027086.1"/>
    <property type="molecule type" value="Genomic_DNA"/>
</dbReference>
<dbReference type="Pfam" id="PF25238">
    <property type="entry name" value="OGFOD2-like"/>
    <property type="match status" value="1"/>
</dbReference>
<evidence type="ECO:0000256" key="2">
    <source>
        <dbReference type="SAM" id="MobiDB-lite"/>
    </source>
</evidence>
<evidence type="ECO:0000256" key="1">
    <source>
        <dbReference type="ARBA" id="ARBA00022896"/>
    </source>
</evidence>
<gene>
    <name evidence="3" type="ORF">GBAR_LOCUS15504</name>
</gene>
<dbReference type="GO" id="GO:0031418">
    <property type="term" value="F:L-ascorbic acid binding"/>
    <property type="evidence" value="ECO:0007669"/>
    <property type="project" value="UniProtKB-KW"/>
</dbReference>
<name>A0AA35WS58_GEOBA</name>
<accession>A0AA35WS58</accession>
<feature type="region of interest" description="Disordered" evidence="2">
    <location>
        <begin position="248"/>
        <end position="269"/>
    </location>
</feature>
<dbReference type="AlphaFoldDB" id="A0AA35WS58"/>
<protein>
    <submittedName>
        <fullName evidence="3">2-oxoglutarate and iron-dependent oxygenase domain-containing protein 2</fullName>
    </submittedName>
</protein>
<proteinExistence type="predicted"/>
<organism evidence="3 4">
    <name type="scientific">Geodia barretti</name>
    <name type="common">Barrett's horny sponge</name>
    <dbReference type="NCBI Taxonomy" id="519541"/>
    <lineage>
        <taxon>Eukaryota</taxon>
        <taxon>Metazoa</taxon>
        <taxon>Porifera</taxon>
        <taxon>Demospongiae</taxon>
        <taxon>Heteroscleromorpha</taxon>
        <taxon>Tetractinellida</taxon>
        <taxon>Astrophorina</taxon>
        <taxon>Geodiidae</taxon>
        <taxon>Geodia</taxon>
    </lineage>
</organism>